<proteinExistence type="predicted"/>
<gene>
    <name evidence="1" type="ORF">NECAME_15837</name>
</gene>
<dbReference type="AlphaFoldDB" id="W2SFL4"/>
<feature type="non-terminal residue" evidence="1">
    <location>
        <position position="120"/>
    </location>
</feature>
<protein>
    <submittedName>
        <fullName evidence="1">Uncharacterized protein</fullName>
    </submittedName>
</protein>
<name>W2SFL4_NECAM</name>
<keyword evidence="2" id="KW-1185">Reference proteome</keyword>
<dbReference type="EMBL" id="KI669272">
    <property type="protein sequence ID" value="ETN68404.1"/>
    <property type="molecule type" value="Genomic_DNA"/>
</dbReference>
<sequence length="120" mass="13882">MYVEAKESVKMKKTPGAGCKKQDLHSAEDFAKDEGNVSLSHCRRNFDRRGEKFQGNHMIFQKKDRTATGLCCVSSTSEAEIFLSLLQWWKKKMKYTFARYSLTIPSIPENIIASLRQWNE</sequence>
<accession>W2SFL4</accession>
<reference evidence="2" key="1">
    <citation type="journal article" date="2014" name="Nat. Genet.">
        <title>Genome of the human hookworm Necator americanus.</title>
        <authorList>
            <person name="Tang Y.T."/>
            <person name="Gao X."/>
            <person name="Rosa B.A."/>
            <person name="Abubucker S."/>
            <person name="Hallsworth-Pepin K."/>
            <person name="Martin J."/>
            <person name="Tyagi R."/>
            <person name="Heizer E."/>
            <person name="Zhang X."/>
            <person name="Bhonagiri-Palsikar V."/>
            <person name="Minx P."/>
            <person name="Warren W.C."/>
            <person name="Wang Q."/>
            <person name="Zhan B."/>
            <person name="Hotez P.J."/>
            <person name="Sternberg P.W."/>
            <person name="Dougall A."/>
            <person name="Gaze S.T."/>
            <person name="Mulvenna J."/>
            <person name="Sotillo J."/>
            <person name="Ranganathan S."/>
            <person name="Rabelo E.M."/>
            <person name="Wilson R.K."/>
            <person name="Felgner P.L."/>
            <person name="Bethony J."/>
            <person name="Hawdon J.M."/>
            <person name="Gasser R.B."/>
            <person name="Loukas A."/>
            <person name="Mitreva M."/>
        </authorList>
    </citation>
    <scope>NUCLEOTIDE SEQUENCE [LARGE SCALE GENOMIC DNA]</scope>
</reference>
<evidence type="ECO:0000313" key="1">
    <source>
        <dbReference type="EMBL" id="ETN68404.1"/>
    </source>
</evidence>
<dbReference type="Proteomes" id="UP000053676">
    <property type="component" value="Unassembled WGS sequence"/>
</dbReference>
<evidence type="ECO:0000313" key="2">
    <source>
        <dbReference type="Proteomes" id="UP000053676"/>
    </source>
</evidence>
<dbReference type="STRING" id="51031.W2SFL4"/>
<organism evidence="1 2">
    <name type="scientific">Necator americanus</name>
    <name type="common">Human hookworm</name>
    <dbReference type="NCBI Taxonomy" id="51031"/>
    <lineage>
        <taxon>Eukaryota</taxon>
        <taxon>Metazoa</taxon>
        <taxon>Ecdysozoa</taxon>
        <taxon>Nematoda</taxon>
        <taxon>Chromadorea</taxon>
        <taxon>Rhabditida</taxon>
        <taxon>Rhabditina</taxon>
        <taxon>Rhabditomorpha</taxon>
        <taxon>Strongyloidea</taxon>
        <taxon>Ancylostomatidae</taxon>
        <taxon>Bunostominae</taxon>
        <taxon>Necator</taxon>
    </lineage>
</organism>
<dbReference type="KEGG" id="nai:NECAME_15837"/>